<dbReference type="EMBL" id="OB660463">
    <property type="protein sequence ID" value="CAD7224911.1"/>
    <property type="molecule type" value="Genomic_DNA"/>
</dbReference>
<dbReference type="AlphaFoldDB" id="A0A7R8W9M9"/>
<gene>
    <name evidence="2" type="ORF">CTOB1V02_LOCUS2862</name>
</gene>
<feature type="compositionally biased region" description="Basic and acidic residues" evidence="1">
    <location>
        <begin position="104"/>
        <end position="118"/>
    </location>
</feature>
<name>A0A7R8W9M9_9CRUS</name>
<proteinExistence type="predicted"/>
<feature type="compositionally biased region" description="Polar residues" evidence="1">
    <location>
        <begin position="208"/>
        <end position="219"/>
    </location>
</feature>
<feature type="region of interest" description="Disordered" evidence="1">
    <location>
        <begin position="94"/>
        <end position="129"/>
    </location>
</feature>
<evidence type="ECO:0000313" key="2">
    <source>
        <dbReference type="EMBL" id="CAD7224911.1"/>
    </source>
</evidence>
<protein>
    <submittedName>
        <fullName evidence="2">Uncharacterized protein</fullName>
    </submittedName>
</protein>
<feature type="compositionally biased region" description="Polar residues" evidence="1">
    <location>
        <begin position="228"/>
        <end position="251"/>
    </location>
</feature>
<sequence>MNKNEDFVDMIKLTKHLPQKDTAALIRFCITSWAPPVSEKTWPSTAKFPKVSNLTTVTCAEYTAYVEVSHLPPPKAVWIETPSPPPIASLDFHCPEDSETDVGLNEKARSKDVNDKKSPNGRRTYPASTVKGFMPQDEYETRRQQLEKLLREKRTRTVTATAKPSAGKEITVEQDSRKTRSTKRPLNGVADESYVDKKRPRSALDAPVTSNAAVSQRGQASRHPTIRASESTVPTTATGFSSYHSSRGRNSALSESELIQLPFHPERPQGRKYLHLPLPIPCKEDGIVEMVGALIRTKTKKVEAALERPWSVLRRIILDNIDFPPDAHATLESSLDETFSHLKQFLGTGAIYRLALEFAILFQNTREQNGGLCGIPKWDEATKTIPSTGKPPDSEHEKIVAAFLEKALMGLQEKLSENFEETFHSNSGATFDDMYTDYLKFCKPIRRRLIELGIPVSFEVTSQRRILANNIMQLYDEARDLVEKGRFEDKREAIGYISKALSTSSRKELGTGYELELEMDMRERLAQKISTYILQHTSHFLMEEFAGREHHKIKDVDGKIFQVGYLIRSQVSSRAVLSDFEKQRFKGKLNEFLGRIKWKREKAAVSENLQKMLLPGLEVLLKFCDSEFRTVIDVIFCELKFVTDKVCPDKLRRLQEDQD</sequence>
<reference evidence="2" key="1">
    <citation type="submission" date="2020-11" db="EMBL/GenBank/DDBJ databases">
        <authorList>
            <person name="Tran Van P."/>
        </authorList>
    </citation>
    <scope>NUCLEOTIDE SEQUENCE</scope>
</reference>
<organism evidence="2">
    <name type="scientific">Cyprideis torosa</name>
    <dbReference type="NCBI Taxonomy" id="163714"/>
    <lineage>
        <taxon>Eukaryota</taxon>
        <taxon>Metazoa</taxon>
        <taxon>Ecdysozoa</taxon>
        <taxon>Arthropoda</taxon>
        <taxon>Crustacea</taxon>
        <taxon>Oligostraca</taxon>
        <taxon>Ostracoda</taxon>
        <taxon>Podocopa</taxon>
        <taxon>Podocopida</taxon>
        <taxon>Cytherocopina</taxon>
        <taxon>Cytheroidea</taxon>
        <taxon>Cytherideidae</taxon>
        <taxon>Cyprideis</taxon>
    </lineage>
</organism>
<feature type="region of interest" description="Disordered" evidence="1">
    <location>
        <begin position="155"/>
        <end position="251"/>
    </location>
</feature>
<evidence type="ECO:0000256" key="1">
    <source>
        <dbReference type="SAM" id="MobiDB-lite"/>
    </source>
</evidence>
<accession>A0A7R8W9M9</accession>